<organism evidence="2 3">
    <name type="scientific">Ooceraea biroi</name>
    <name type="common">Clonal raider ant</name>
    <name type="synonym">Cerapachys biroi</name>
    <dbReference type="NCBI Taxonomy" id="2015173"/>
    <lineage>
        <taxon>Eukaryota</taxon>
        <taxon>Metazoa</taxon>
        <taxon>Ecdysozoa</taxon>
        <taxon>Arthropoda</taxon>
        <taxon>Hexapoda</taxon>
        <taxon>Insecta</taxon>
        <taxon>Pterygota</taxon>
        <taxon>Neoptera</taxon>
        <taxon>Endopterygota</taxon>
        <taxon>Hymenoptera</taxon>
        <taxon>Apocrita</taxon>
        <taxon>Aculeata</taxon>
        <taxon>Formicoidea</taxon>
        <taxon>Formicidae</taxon>
        <taxon>Dorylinae</taxon>
        <taxon>Ooceraea</taxon>
    </lineage>
</organism>
<gene>
    <name evidence="2" type="ORF">X777_10674</name>
</gene>
<name>A0A026W4F6_OOCBI</name>
<dbReference type="Proteomes" id="UP000053097">
    <property type="component" value="Unassembled WGS sequence"/>
</dbReference>
<keyword evidence="3" id="KW-1185">Reference proteome</keyword>
<protein>
    <submittedName>
        <fullName evidence="2">Uncharacterized protein</fullName>
    </submittedName>
</protein>
<proteinExistence type="predicted"/>
<evidence type="ECO:0000313" key="2">
    <source>
        <dbReference type="EMBL" id="EZA50481.1"/>
    </source>
</evidence>
<evidence type="ECO:0000256" key="1">
    <source>
        <dbReference type="SAM" id="MobiDB-lite"/>
    </source>
</evidence>
<dbReference type="AlphaFoldDB" id="A0A026W4F6"/>
<reference evidence="2 3" key="1">
    <citation type="journal article" date="2014" name="Curr. Biol.">
        <title>The genome of the clonal raider ant Cerapachys biroi.</title>
        <authorList>
            <person name="Oxley P.R."/>
            <person name="Ji L."/>
            <person name="Fetter-Pruneda I."/>
            <person name="McKenzie S.K."/>
            <person name="Li C."/>
            <person name="Hu H."/>
            <person name="Zhang G."/>
            <person name="Kronauer D.J."/>
        </authorList>
    </citation>
    <scope>NUCLEOTIDE SEQUENCE [LARGE SCALE GENOMIC DNA]</scope>
</reference>
<sequence length="85" mass="9702">MIASISERPPNFVAGRFVIAIHGGGHRCFREMSEPSVMAGAHSRERERKEKRTRGEWYRARGRSKVKGETCGEMAVEPKEKRRTS</sequence>
<dbReference type="EMBL" id="KK107455">
    <property type="protein sequence ID" value="EZA50481.1"/>
    <property type="molecule type" value="Genomic_DNA"/>
</dbReference>
<feature type="compositionally biased region" description="Basic and acidic residues" evidence="1">
    <location>
        <begin position="42"/>
        <end position="54"/>
    </location>
</feature>
<evidence type="ECO:0000313" key="3">
    <source>
        <dbReference type="Proteomes" id="UP000053097"/>
    </source>
</evidence>
<accession>A0A026W4F6</accession>
<feature type="region of interest" description="Disordered" evidence="1">
    <location>
        <begin position="34"/>
        <end position="54"/>
    </location>
</feature>